<comment type="caution">
    <text evidence="4">The sequence shown here is derived from an EMBL/GenBank/DDBJ whole genome shotgun (WGS) entry which is preliminary data.</text>
</comment>
<dbReference type="NCBIfam" id="TIGR02464">
    <property type="entry name" value="ribofla_fusion"/>
    <property type="match status" value="1"/>
</dbReference>
<reference evidence="4 5" key="1">
    <citation type="submission" date="2014-12" db="EMBL/GenBank/DDBJ databases">
        <title>Draft Genome Sequence of Pseudoalteromonas luteoviolacea HI1.</title>
        <authorList>
            <person name="Asahina A.Y."/>
            <person name="Hadfield M.G."/>
        </authorList>
    </citation>
    <scope>NUCLEOTIDE SEQUENCE [LARGE SCALE GENOMIC DNA]</scope>
    <source>
        <strain evidence="4 5">HI1</strain>
    </source>
</reference>
<evidence type="ECO:0000256" key="1">
    <source>
        <dbReference type="ARBA" id="ARBA00000022"/>
    </source>
</evidence>
<dbReference type="RefSeq" id="WP_039609679.1">
    <property type="nucleotide sequence ID" value="NZ_JWIC01000006.1"/>
</dbReference>
<accession>A0A0C1Q7E6</accession>
<dbReference type="AlphaFoldDB" id="A0A0C1Q7E6"/>
<gene>
    <name evidence="4" type="ORF">JF50_11795</name>
</gene>
<feature type="domain" description="NADAR" evidence="3">
    <location>
        <begin position="23"/>
        <end position="180"/>
    </location>
</feature>
<dbReference type="Proteomes" id="UP000031327">
    <property type="component" value="Unassembled WGS sequence"/>
</dbReference>
<comment type="catalytic activity">
    <reaction evidence="1">
        <text>5-amino-6-(5-phospho-D-ribosylamino)uracil + H2O = 5,6-diaminouracil + D-ribose 5-phosphate</text>
        <dbReference type="Rhea" id="RHEA:55020"/>
        <dbReference type="ChEBI" id="CHEBI:15377"/>
        <dbReference type="ChEBI" id="CHEBI:46252"/>
        <dbReference type="ChEBI" id="CHEBI:58453"/>
        <dbReference type="ChEBI" id="CHEBI:78346"/>
    </reaction>
</comment>
<dbReference type="EMBL" id="JWIC01000006">
    <property type="protein sequence ID" value="KID56611.1"/>
    <property type="molecule type" value="Genomic_DNA"/>
</dbReference>
<protein>
    <recommendedName>
        <fullName evidence="3">NADAR domain-containing protein</fullName>
    </recommendedName>
</protein>
<evidence type="ECO:0000259" key="3">
    <source>
        <dbReference type="Pfam" id="PF08719"/>
    </source>
</evidence>
<dbReference type="Gene3D" id="1.10.357.40">
    <property type="entry name" value="YbiA-like"/>
    <property type="match status" value="1"/>
</dbReference>
<evidence type="ECO:0000313" key="5">
    <source>
        <dbReference type="Proteomes" id="UP000031327"/>
    </source>
</evidence>
<dbReference type="InterPro" id="IPR037238">
    <property type="entry name" value="YbiA-like_sf"/>
</dbReference>
<dbReference type="Pfam" id="PF08719">
    <property type="entry name" value="NADAR"/>
    <property type="match status" value="1"/>
</dbReference>
<dbReference type="SUPFAM" id="SSF143990">
    <property type="entry name" value="YbiA-like"/>
    <property type="match status" value="1"/>
</dbReference>
<dbReference type="InterPro" id="IPR012816">
    <property type="entry name" value="NADAR"/>
</dbReference>
<evidence type="ECO:0000313" key="4">
    <source>
        <dbReference type="EMBL" id="KID56611.1"/>
    </source>
</evidence>
<organism evidence="4 5">
    <name type="scientific">Pseudoalteromonas luteoviolacea</name>
    <dbReference type="NCBI Taxonomy" id="43657"/>
    <lineage>
        <taxon>Bacteria</taxon>
        <taxon>Pseudomonadati</taxon>
        <taxon>Pseudomonadota</taxon>
        <taxon>Gammaproteobacteria</taxon>
        <taxon>Alteromonadales</taxon>
        <taxon>Pseudoalteromonadaceae</taxon>
        <taxon>Pseudoalteromonas</taxon>
    </lineage>
</organism>
<dbReference type="OrthoDB" id="67297at2"/>
<sequence>MKIRTREELAEHLKAGNQVKHLFFWGHQERSGHVTKSCFSQWYEAKFEENGGLFATAEHYMMYHKAKLFDDNDACERVLGAKTPGAAKAIGREVRGFEQKVWERKRFGIVVNANFAKFSQNPALKAFLINTRDRILVEASPVDKIWGVGLAQDDPRIEDVYSWQGLNLLGFALMEVREQLINCTDEELSP</sequence>
<evidence type="ECO:0000256" key="2">
    <source>
        <dbReference type="ARBA" id="ARBA00000751"/>
    </source>
</evidence>
<proteinExistence type="predicted"/>
<name>A0A0C1Q7E6_9GAMM</name>
<dbReference type="CDD" id="cd15457">
    <property type="entry name" value="NADAR"/>
    <property type="match status" value="1"/>
</dbReference>
<comment type="catalytic activity">
    <reaction evidence="2">
        <text>2,5-diamino-6-hydroxy-4-(5-phosphoribosylamino)-pyrimidine + H2O = 2,5,6-triamino-4-hydroxypyrimidine + D-ribose 5-phosphate</text>
        <dbReference type="Rhea" id="RHEA:23436"/>
        <dbReference type="ChEBI" id="CHEBI:15377"/>
        <dbReference type="ChEBI" id="CHEBI:58614"/>
        <dbReference type="ChEBI" id="CHEBI:78346"/>
        <dbReference type="ChEBI" id="CHEBI:137796"/>
    </reaction>
</comment>